<dbReference type="RefSeq" id="WP_209896844.1">
    <property type="nucleotide sequence ID" value="NZ_JAGGMR010000001.1"/>
</dbReference>
<comment type="caution">
    <text evidence="1">The sequence shown here is derived from an EMBL/GenBank/DDBJ whole genome shotgun (WGS) entry which is preliminary data.</text>
</comment>
<evidence type="ECO:0000313" key="2">
    <source>
        <dbReference type="Proteomes" id="UP001519325"/>
    </source>
</evidence>
<evidence type="ECO:0000313" key="1">
    <source>
        <dbReference type="EMBL" id="MBP2193617.1"/>
    </source>
</evidence>
<dbReference type="InterPro" id="IPR031009">
    <property type="entry name" value="Tcm_partner"/>
</dbReference>
<protein>
    <submittedName>
        <fullName evidence="1">Three-Cys-motif partner protein</fullName>
    </submittedName>
</protein>
<proteinExistence type="predicted"/>
<name>A0ABS4QPI1_9NOCA</name>
<reference evidence="1 2" key="1">
    <citation type="submission" date="2021-03" db="EMBL/GenBank/DDBJ databases">
        <title>Sequencing the genomes of 1000 actinobacteria strains.</title>
        <authorList>
            <person name="Klenk H.-P."/>
        </authorList>
    </citation>
    <scope>NUCLEOTIDE SEQUENCE [LARGE SCALE GENOMIC DNA]</scope>
    <source>
        <strain evidence="1 2">DSM 45516</strain>
    </source>
</reference>
<accession>A0ABS4QPI1</accession>
<dbReference type="Proteomes" id="UP001519325">
    <property type="component" value="Unassembled WGS sequence"/>
</dbReference>
<organism evidence="1 2">
    <name type="scientific">Nocardia goodfellowii</name>
    <dbReference type="NCBI Taxonomy" id="882446"/>
    <lineage>
        <taxon>Bacteria</taxon>
        <taxon>Bacillati</taxon>
        <taxon>Actinomycetota</taxon>
        <taxon>Actinomycetes</taxon>
        <taxon>Mycobacteriales</taxon>
        <taxon>Nocardiaceae</taxon>
        <taxon>Nocardia</taxon>
    </lineage>
</organism>
<sequence>MAREWSYWTNNKLLILDDYVAAFNKASQSAKDRIYLDLMAGQPENIERHTGTRIDGSPRRVLSADPGFTRHVFFELPGNAEKLERTLRKDFPNKGFHVIAGDCNETIDRVLADLQPFNRAPAFAFIDQQAAEVDWSTIVKIANFKARTRSKPELWLLVSPTFVARGVRGTNRDLFRQRVTRFYGSDKWLIIQAAREGNEITPDQYRDEMTNLIRFRLAQHLGYRFTHRIPMRMTNRTTIYDMVFATDHPAGDRIMRHLYAKAAAREPQMMADARRLAKIAQEEKTGLLTLFEPPVVTPDAAGQVLWQPEAYWWPSSREWWGRRSRVLQQPPGRAHGFDEREVRP</sequence>
<dbReference type="EMBL" id="JAGGMR010000001">
    <property type="protein sequence ID" value="MBP2193617.1"/>
    <property type="molecule type" value="Genomic_DNA"/>
</dbReference>
<dbReference type="NCBIfam" id="TIGR04474">
    <property type="entry name" value="tcm_partner"/>
    <property type="match status" value="1"/>
</dbReference>
<gene>
    <name evidence="1" type="ORF">BJ987_006518</name>
</gene>
<keyword evidence="2" id="KW-1185">Reference proteome</keyword>